<dbReference type="InterPro" id="IPR038556">
    <property type="entry name" value="TAC_Gp13-like_sf"/>
</dbReference>
<feature type="compositionally biased region" description="Low complexity" evidence="1">
    <location>
        <begin position="142"/>
        <end position="158"/>
    </location>
</feature>
<proteinExistence type="predicted"/>
<dbReference type="Pfam" id="PF06222">
    <property type="entry name" value="Phage_TAC_1"/>
    <property type="match status" value="1"/>
</dbReference>
<evidence type="ECO:0000313" key="3">
    <source>
        <dbReference type="Proteomes" id="UP001164439"/>
    </source>
</evidence>
<keyword evidence="3" id="KW-1185">Reference proteome</keyword>
<dbReference type="Proteomes" id="UP001164439">
    <property type="component" value="Chromosome"/>
</dbReference>
<organism evidence="2 3">
    <name type="scientific">Streptomyces cinnabarinus</name>
    <dbReference type="NCBI Taxonomy" id="67287"/>
    <lineage>
        <taxon>Bacteria</taxon>
        <taxon>Bacillati</taxon>
        <taxon>Actinomycetota</taxon>
        <taxon>Actinomycetes</taxon>
        <taxon>Kitasatosporales</taxon>
        <taxon>Streptomycetaceae</taxon>
        <taxon>Streptomyces</taxon>
    </lineage>
</organism>
<name>A0ABY7K9D9_9ACTN</name>
<dbReference type="InterPro" id="IPR010411">
    <property type="entry name" value="TAC_Gp13-like"/>
</dbReference>
<protein>
    <submittedName>
        <fullName evidence="2">Phage tail assembly chaperone</fullName>
    </submittedName>
</protein>
<accession>A0ABY7K9D9</accession>
<evidence type="ECO:0000256" key="1">
    <source>
        <dbReference type="SAM" id="MobiDB-lite"/>
    </source>
</evidence>
<feature type="region of interest" description="Disordered" evidence="1">
    <location>
        <begin position="119"/>
        <end position="158"/>
    </location>
</feature>
<reference evidence="2" key="1">
    <citation type="submission" date="2022-12" db="EMBL/GenBank/DDBJ databases">
        <authorList>
            <person name="Ruckert C."/>
            <person name="Busche T."/>
            <person name="Kalinowski J."/>
            <person name="Wittmann C."/>
        </authorList>
    </citation>
    <scope>NUCLEOTIDE SEQUENCE</scope>
    <source>
        <strain evidence="2">DSM 40467</strain>
    </source>
</reference>
<gene>
    <name evidence="2" type="ORF">STRCI_001262</name>
</gene>
<dbReference type="Gene3D" id="3.30.2220.20">
    <property type="entry name" value="Phage tail assembly chaperone gp13-like"/>
    <property type="match status" value="1"/>
</dbReference>
<sequence>MTNPETVLDDADDILDCDDVVIEPVTVPEWGDRTVLVRGLSGEERDAWEASIRKIRPSLSKKGEQEIVLDQANARAKLLVKCIVKQDGARVFTDQQAPALGRKNGKSIDRLYDVATRLSGLSDDEEEAIEGNSEGTTEGGDDSPSGSPGTSDAPEPNS</sequence>
<evidence type="ECO:0000313" key="2">
    <source>
        <dbReference type="EMBL" id="WAZ20163.1"/>
    </source>
</evidence>
<dbReference type="RefSeq" id="WP_269657851.1">
    <property type="nucleotide sequence ID" value="NZ_CP114413.1"/>
</dbReference>
<dbReference type="EMBL" id="CP114413">
    <property type="protein sequence ID" value="WAZ20163.1"/>
    <property type="molecule type" value="Genomic_DNA"/>
</dbReference>